<gene>
    <name evidence="2" type="primary">ERF1_3</name>
    <name evidence="2" type="ORF">IWQ60_009593</name>
</gene>
<reference evidence="2" key="1">
    <citation type="submission" date="2022-07" db="EMBL/GenBank/DDBJ databases">
        <title>Phylogenomic reconstructions and comparative analyses of Kickxellomycotina fungi.</title>
        <authorList>
            <person name="Reynolds N.K."/>
            <person name="Stajich J.E."/>
            <person name="Barry K."/>
            <person name="Grigoriev I.V."/>
            <person name="Crous P."/>
            <person name="Smith M.E."/>
        </authorList>
    </citation>
    <scope>NUCLEOTIDE SEQUENCE</scope>
    <source>
        <strain evidence="2">RSA 861</strain>
    </source>
</reference>
<feature type="non-terminal residue" evidence="2">
    <location>
        <position position="1"/>
    </location>
</feature>
<dbReference type="SUPFAM" id="SSF55315">
    <property type="entry name" value="L30e-like"/>
    <property type="match status" value="1"/>
</dbReference>
<dbReference type="PANTHER" id="PTHR10113">
    <property type="entry name" value="PEPTIDE CHAIN RELEASE FACTOR SUBUNIT 1"/>
    <property type="match status" value="1"/>
</dbReference>
<proteinExistence type="predicted"/>
<name>A0A9W7ZTH8_9FUNG</name>
<organism evidence="2 3">
    <name type="scientific">Tieghemiomyces parasiticus</name>
    <dbReference type="NCBI Taxonomy" id="78921"/>
    <lineage>
        <taxon>Eukaryota</taxon>
        <taxon>Fungi</taxon>
        <taxon>Fungi incertae sedis</taxon>
        <taxon>Zoopagomycota</taxon>
        <taxon>Kickxellomycotina</taxon>
        <taxon>Dimargaritomycetes</taxon>
        <taxon>Dimargaritales</taxon>
        <taxon>Dimargaritaceae</taxon>
        <taxon>Tieghemiomyces</taxon>
    </lineage>
</organism>
<dbReference type="EMBL" id="JANBPT010000819">
    <property type="protein sequence ID" value="KAJ1912598.1"/>
    <property type="molecule type" value="Genomic_DNA"/>
</dbReference>
<evidence type="ECO:0000259" key="1">
    <source>
        <dbReference type="Pfam" id="PF03465"/>
    </source>
</evidence>
<sequence>DFGANLEFITNRSSEGAQFVKGFGGMGGLLRYKVDFSQLVYDEDDEDFWED</sequence>
<dbReference type="InterPro" id="IPR004403">
    <property type="entry name" value="Peptide_chain-rel_eRF1/aRF1"/>
</dbReference>
<comment type="caution">
    <text evidence="2">The sequence shown here is derived from an EMBL/GenBank/DDBJ whole genome shotgun (WGS) entry which is preliminary data.</text>
</comment>
<evidence type="ECO:0000313" key="2">
    <source>
        <dbReference type="EMBL" id="KAJ1912598.1"/>
    </source>
</evidence>
<dbReference type="InterPro" id="IPR029064">
    <property type="entry name" value="Ribosomal_eL30-like_sf"/>
</dbReference>
<dbReference type="Gene3D" id="3.30.1330.30">
    <property type="match status" value="1"/>
</dbReference>
<evidence type="ECO:0000313" key="3">
    <source>
        <dbReference type="Proteomes" id="UP001150569"/>
    </source>
</evidence>
<dbReference type="Proteomes" id="UP001150569">
    <property type="component" value="Unassembled WGS sequence"/>
</dbReference>
<dbReference type="GO" id="GO:0003747">
    <property type="term" value="F:translation release factor activity"/>
    <property type="evidence" value="ECO:0007669"/>
    <property type="project" value="InterPro"/>
</dbReference>
<feature type="domain" description="eRF1" evidence="1">
    <location>
        <begin position="2"/>
        <end position="34"/>
    </location>
</feature>
<dbReference type="OrthoDB" id="10254527at2759"/>
<dbReference type="Pfam" id="PF03465">
    <property type="entry name" value="eRF1_3"/>
    <property type="match status" value="1"/>
</dbReference>
<accession>A0A9W7ZTH8</accession>
<protein>
    <submittedName>
        <fullName evidence="2">Translation termination factor eRF1</fullName>
    </submittedName>
</protein>
<dbReference type="InterPro" id="IPR005142">
    <property type="entry name" value="eRF1_3"/>
</dbReference>
<keyword evidence="3" id="KW-1185">Reference proteome</keyword>
<dbReference type="AlphaFoldDB" id="A0A9W7ZTH8"/>